<organism evidence="9 10">
    <name type="scientific">Petromyzon marinus</name>
    <name type="common">Sea lamprey</name>
    <dbReference type="NCBI Taxonomy" id="7757"/>
    <lineage>
        <taxon>Eukaryota</taxon>
        <taxon>Metazoa</taxon>
        <taxon>Chordata</taxon>
        <taxon>Craniata</taxon>
        <taxon>Vertebrata</taxon>
        <taxon>Cyclostomata</taxon>
        <taxon>Hyperoartia</taxon>
        <taxon>Petromyzontiformes</taxon>
        <taxon>Petromyzontidae</taxon>
        <taxon>Petromyzon</taxon>
    </lineage>
</organism>
<dbReference type="GO" id="GO:0071025">
    <property type="term" value="P:RNA surveillance"/>
    <property type="evidence" value="ECO:0007669"/>
    <property type="project" value="InterPro"/>
</dbReference>
<dbReference type="Gene3D" id="2.30.30.870">
    <property type="entry name" value="Pelota, domain A"/>
    <property type="match status" value="1"/>
</dbReference>
<dbReference type="Pfam" id="PF03464">
    <property type="entry name" value="eRF1_2"/>
    <property type="match status" value="1"/>
</dbReference>
<feature type="domain" description="eRF1/Pelota-like N-terminal" evidence="8">
    <location>
        <begin position="1"/>
        <end position="129"/>
    </location>
</feature>
<dbReference type="Gene3D" id="3.30.1330.30">
    <property type="match status" value="1"/>
</dbReference>
<dbReference type="GO" id="GO:0070966">
    <property type="term" value="P:nuclear-transcribed mRNA catabolic process, no-go decay"/>
    <property type="evidence" value="ECO:0007669"/>
    <property type="project" value="InterPro"/>
</dbReference>
<dbReference type="FunFam" id="2.30.30.870:FF:000001">
    <property type="entry name" value="Protein pelota homolog"/>
    <property type="match status" value="1"/>
</dbReference>
<comment type="cofactor">
    <cofactor evidence="1 7">
        <name>a divalent metal cation</name>
        <dbReference type="ChEBI" id="CHEBI:60240"/>
    </cofactor>
</comment>
<dbReference type="Gene3D" id="3.30.420.60">
    <property type="entry name" value="eRF1 domain 2"/>
    <property type="match status" value="1"/>
</dbReference>
<dbReference type="SMART" id="SM01194">
    <property type="entry name" value="eRF1_1"/>
    <property type="match status" value="1"/>
</dbReference>
<evidence type="ECO:0000256" key="1">
    <source>
        <dbReference type="ARBA" id="ARBA00001968"/>
    </source>
</evidence>
<dbReference type="RefSeq" id="XP_032836895.1">
    <property type="nucleotide sequence ID" value="XM_032981004.1"/>
</dbReference>
<dbReference type="GO" id="GO:0046872">
    <property type="term" value="F:metal ion binding"/>
    <property type="evidence" value="ECO:0007669"/>
    <property type="project" value="UniProtKB-KW"/>
</dbReference>
<protein>
    <recommendedName>
        <fullName evidence="4 7">Protein pelota homolog</fullName>
    </recommendedName>
</protein>
<dbReference type="Pfam" id="PF26356">
    <property type="entry name" value="Pelota_N"/>
    <property type="match status" value="1"/>
</dbReference>
<dbReference type="GO" id="GO:0070481">
    <property type="term" value="P:nuclear-transcribed mRNA catabolic process, non-stop decay"/>
    <property type="evidence" value="ECO:0007669"/>
    <property type="project" value="InterPro"/>
</dbReference>
<evidence type="ECO:0000313" key="10">
    <source>
        <dbReference type="RefSeq" id="XP_032836895.1"/>
    </source>
</evidence>
<evidence type="ECO:0000259" key="8">
    <source>
        <dbReference type="SMART" id="SM01194"/>
    </source>
</evidence>
<dbReference type="InterPro" id="IPR005141">
    <property type="entry name" value="eRF1_2"/>
</dbReference>
<evidence type="ECO:0000313" key="9">
    <source>
        <dbReference type="Proteomes" id="UP001318040"/>
    </source>
</evidence>
<keyword evidence="9" id="KW-1185">Reference proteome</keyword>
<dbReference type="NCBIfam" id="TIGR00111">
    <property type="entry name" value="pelota"/>
    <property type="match status" value="1"/>
</dbReference>
<dbReference type="InterPro" id="IPR029064">
    <property type="entry name" value="Ribosomal_eL30-like_sf"/>
</dbReference>
<dbReference type="InterPro" id="IPR005142">
    <property type="entry name" value="eRF1_3"/>
</dbReference>
<evidence type="ECO:0000256" key="4">
    <source>
        <dbReference type="ARBA" id="ARBA00022104"/>
    </source>
</evidence>
<dbReference type="InterPro" id="IPR058547">
    <property type="entry name" value="Pelota_N"/>
</dbReference>
<dbReference type="InterPro" id="IPR004405">
    <property type="entry name" value="TF_pelota"/>
</dbReference>
<keyword evidence="5 7" id="KW-0963">Cytoplasm</keyword>
<dbReference type="FunFam" id="3.30.1330.30:FF:000008">
    <property type="entry name" value="Protein pelota homolog"/>
    <property type="match status" value="1"/>
</dbReference>
<keyword evidence="6 7" id="KW-0479">Metal-binding</keyword>
<dbReference type="GO" id="GO:0005737">
    <property type="term" value="C:cytoplasm"/>
    <property type="evidence" value="ECO:0007669"/>
    <property type="project" value="UniProtKB-SubCell"/>
</dbReference>
<dbReference type="AlphaFoldDB" id="A0AAJ7UKI8"/>
<reference evidence="10" key="1">
    <citation type="submission" date="2025-08" db="UniProtKB">
        <authorList>
            <consortium name="RefSeq"/>
        </authorList>
    </citation>
    <scope>IDENTIFICATION</scope>
    <source>
        <tissue evidence="10">Sperm</tissue>
    </source>
</reference>
<dbReference type="InterPro" id="IPR038069">
    <property type="entry name" value="Pelota/DOM34_N"/>
</dbReference>
<dbReference type="Proteomes" id="UP001318040">
    <property type="component" value="Chromosome 77"/>
</dbReference>
<dbReference type="GO" id="GO:0070651">
    <property type="term" value="P:nonfunctional rRNA decay"/>
    <property type="evidence" value="ECO:0007669"/>
    <property type="project" value="TreeGrafter"/>
</dbReference>
<evidence type="ECO:0000256" key="3">
    <source>
        <dbReference type="ARBA" id="ARBA00009504"/>
    </source>
</evidence>
<sequence length="384" mass="42777">MKLVNKILDKDSGQITLIPEEAEDMWHTYNLVQPGDSVRASTIRKVTTETVTGSVGSSRVRTTLTLCVESTDFDAHGCLLRVKGKNIQENEHVKMGAYHTIELEQNRKFTLAKKHWDSVTLDRVDEACDPARAADVGAVVMQEGLAHVCLLTPAMTALRCKVEHSIPRKRRGSCAQHDKALEKFYELVLQGIIRHINFDVVKVVLVASPGFVREQFFEFVMREALRRELKTLLEHRSKFLLVHSSSGHRHALTEVLSDATVVSKLADTKAAGEVKALDDFYKAMQNEPDRAFYGLKHVEKANEALAVDSLLVSDHLFRNPDVLVRSRYVRLVDSVRENGGTVRVFSSLHVSGEQLAQLSGVAAVLRFPVSCDDDDEGDSSNSSD</sequence>
<dbReference type="CTD" id="53918"/>
<comment type="subcellular location">
    <subcellularLocation>
        <location evidence="2 7">Cytoplasm</location>
    </subcellularLocation>
</comment>
<dbReference type="InterPro" id="IPR005140">
    <property type="entry name" value="eRF1_Pelota-like_N"/>
</dbReference>
<dbReference type="PANTHER" id="PTHR10853">
    <property type="entry name" value="PELOTA"/>
    <property type="match status" value="1"/>
</dbReference>
<dbReference type="SUPFAM" id="SSF53137">
    <property type="entry name" value="Translational machinery components"/>
    <property type="match status" value="1"/>
</dbReference>
<dbReference type="GO" id="GO:0032790">
    <property type="term" value="P:ribosome disassembly"/>
    <property type="evidence" value="ECO:0007669"/>
    <property type="project" value="TreeGrafter"/>
</dbReference>
<comment type="similarity">
    <text evidence="3 7">Belongs to the eukaryotic release factor 1 family. Pelota subfamily.</text>
</comment>
<proteinExistence type="inferred from homology"/>
<dbReference type="PANTHER" id="PTHR10853:SF0">
    <property type="entry name" value="PROTEIN PELOTA HOMOLOG"/>
    <property type="match status" value="1"/>
</dbReference>
<name>A0AAJ7UKI8_PETMA</name>
<evidence type="ECO:0000256" key="2">
    <source>
        <dbReference type="ARBA" id="ARBA00004496"/>
    </source>
</evidence>
<evidence type="ECO:0000256" key="5">
    <source>
        <dbReference type="ARBA" id="ARBA00022490"/>
    </source>
</evidence>
<comment type="function">
    <text evidence="7">Component of the Pelota-HBS1L complex, a complex that recognizes stalled ribosomes and triggers the No-Go Decay (NGD) pathway. In the Pelota-HBS1L complex, pelo recognizes ribosomes stalled at the 3' end of an mRNA and engages stalled ribosomes by destabilizing mRNA in the mRNA channel.</text>
</comment>
<dbReference type="SUPFAM" id="SSF159065">
    <property type="entry name" value="Dom34/Pelota N-terminal domain-like"/>
    <property type="match status" value="1"/>
</dbReference>
<dbReference type="KEGG" id="pmrn:116958421"/>
<accession>A0AAJ7UKI8</accession>
<gene>
    <name evidence="10" type="primary">PELO</name>
</gene>
<evidence type="ECO:0000256" key="7">
    <source>
        <dbReference type="RuleBase" id="RU362019"/>
    </source>
</evidence>
<dbReference type="InterPro" id="IPR042226">
    <property type="entry name" value="eFR1_2_sf"/>
</dbReference>
<dbReference type="FunFam" id="3.30.420.60:FF:000002">
    <property type="entry name" value="Protein pelota homolog"/>
    <property type="match status" value="1"/>
</dbReference>
<dbReference type="SUPFAM" id="SSF55315">
    <property type="entry name" value="L30e-like"/>
    <property type="match status" value="1"/>
</dbReference>
<evidence type="ECO:0000256" key="6">
    <source>
        <dbReference type="ARBA" id="ARBA00022723"/>
    </source>
</evidence>
<dbReference type="Pfam" id="PF03465">
    <property type="entry name" value="eRF1_3"/>
    <property type="match status" value="1"/>
</dbReference>